<dbReference type="GO" id="GO:0005886">
    <property type="term" value="C:plasma membrane"/>
    <property type="evidence" value="ECO:0007669"/>
    <property type="project" value="UniProtKB-SubCell"/>
</dbReference>
<dbReference type="SUPFAM" id="SSF103473">
    <property type="entry name" value="MFS general substrate transporter"/>
    <property type="match status" value="1"/>
</dbReference>
<keyword evidence="6 7" id="KW-0472">Membrane</keyword>
<feature type="transmembrane region" description="Helical" evidence="7">
    <location>
        <begin position="175"/>
        <end position="194"/>
    </location>
</feature>
<dbReference type="PANTHER" id="PTHR23517">
    <property type="entry name" value="RESISTANCE PROTEIN MDTM, PUTATIVE-RELATED-RELATED"/>
    <property type="match status" value="1"/>
</dbReference>
<dbReference type="Gene3D" id="1.20.1250.20">
    <property type="entry name" value="MFS general substrate transporter like domains"/>
    <property type="match status" value="1"/>
</dbReference>
<keyword evidence="4 7" id="KW-0812">Transmembrane</keyword>
<feature type="transmembrane region" description="Helical" evidence="7">
    <location>
        <begin position="22"/>
        <end position="40"/>
    </location>
</feature>
<dbReference type="InterPro" id="IPR020846">
    <property type="entry name" value="MFS_dom"/>
</dbReference>
<evidence type="ECO:0000256" key="5">
    <source>
        <dbReference type="ARBA" id="ARBA00022989"/>
    </source>
</evidence>
<keyword evidence="3" id="KW-1003">Cell membrane</keyword>
<feature type="transmembrane region" description="Helical" evidence="7">
    <location>
        <begin position="221"/>
        <end position="242"/>
    </location>
</feature>
<evidence type="ECO:0000256" key="7">
    <source>
        <dbReference type="SAM" id="Phobius"/>
    </source>
</evidence>
<feature type="domain" description="Major facilitator superfamily (MFS) profile" evidence="8">
    <location>
        <begin position="22"/>
        <end position="427"/>
    </location>
</feature>
<sequence>MQTDRSTHLDGRRRARRLPDRAAFWLLASVIVAFLAASSAPTPLYATYAAEWHFSPVTTTVVFGVYAISVLVTLLALGRLSDHVGRRPVLLAALAVQLVATAAFLTADGVPGLMAARIVQGIATGAAASAIGAGLIDLDSRRGTLVNAVVTPLGTGLGALGAGVLVQFLPAPTRLVYWLLLGVFAVQAAGVLAMRETVSRAPGAVRSLVPEFALPPPARRALLVATPALIAAWALPSFFASLGPGLVRTVTGSGSVLLGGLPLFLLASAAALSTLLLRNADPDRVMLAGTAGIVLGVAATLVAVAVDSSALFFGTVFVAGLGFGAAFQGGVRTVLPLARPHERAGLLSLVYVVSYLALGIPAMIGGLLAVHNADLPGTAREYGLAVIVLALLAAASLLVRGRADRSAPVVVEQLCPRETARQACPTS</sequence>
<dbReference type="InterPro" id="IPR005829">
    <property type="entry name" value="Sugar_transporter_CS"/>
</dbReference>
<dbReference type="OrthoDB" id="3177957at2"/>
<dbReference type="EMBL" id="FQVU01000002">
    <property type="protein sequence ID" value="SHG17861.1"/>
    <property type="molecule type" value="Genomic_DNA"/>
</dbReference>
<feature type="transmembrane region" description="Helical" evidence="7">
    <location>
        <begin position="312"/>
        <end position="335"/>
    </location>
</feature>
<feature type="transmembrane region" description="Helical" evidence="7">
    <location>
        <begin position="284"/>
        <end position="306"/>
    </location>
</feature>
<reference evidence="9 10" key="1">
    <citation type="submission" date="2016-11" db="EMBL/GenBank/DDBJ databases">
        <authorList>
            <person name="Jaros S."/>
            <person name="Januszkiewicz K."/>
            <person name="Wedrychowicz H."/>
        </authorList>
    </citation>
    <scope>NUCLEOTIDE SEQUENCE [LARGE SCALE GENOMIC DNA]</scope>
    <source>
        <strain evidence="9 10">DSM 45627</strain>
    </source>
</reference>
<dbReference type="AlphaFoldDB" id="A0A1M5HPI8"/>
<dbReference type="PROSITE" id="PS50850">
    <property type="entry name" value="MFS"/>
    <property type="match status" value="1"/>
</dbReference>
<name>A0A1M5HPI8_9ACTN</name>
<feature type="transmembrane region" description="Helical" evidence="7">
    <location>
        <begin position="382"/>
        <end position="399"/>
    </location>
</feature>
<proteinExistence type="predicted"/>
<dbReference type="PROSITE" id="PS00216">
    <property type="entry name" value="SUGAR_TRANSPORT_1"/>
    <property type="match status" value="1"/>
</dbReference>
<feature type="transmembrane region" description="Helical" evidence="7">
    <location>
        <begin position="118"/>
        <end position="138"/>
    </location>
</feature>
<accession>A0A1M5HPI8</accession>
<dbReference type="Pfam" id="PF07690">
    <property type="entry name" value="MFS_1"/>
    <property type="match status" value="1"/>
</dbReference>
<comment type="subcellular location">
    <subcellularLocation>
        <location evidence="1">Cell membrane</location>
        <topology evidence="1">Multi-pass membrane protein</topology>
    </subcellularLocation>
</comment>
<dbReference type="STRING" id="1206085.SAMN05443575_1591"/>
<feature type="transmembrane region" description="Helical" evidence="7">
    <location>
        <begin position="347"/>
        <end position="370"/>
    </location>
</feature>
<protein>
    <submittedName>
        <fullName evidence="9">Predicted arabinose efflux permease, MFS family</fullName>
    </submittedName>
</protein>
<dbReference type="GO" id="GO:0022857">
    <property type="term" value="F:transmembrane transporter activity"/>
    <property type="evidence" value="ECO:0007669"/>
    <property type="project" value="InterPro"/>
</dbReference>
<evidence type="ECO:0000256" key="4">
    <source>
        <dbReference type="ARBA" id="ARBA00022692"/>
    </source>
</evidence>
<keyword evidence="2" id="KW-0813">Transport</keyword>
<dbReference type="InterPro" id="IPR011701">
    <property type="entry name" value="MFS"/>
</dbReference>
<feature type="transmembrane region" description="Helical" evidence="7">
    <location>
        <begin position="89"/>
        <end position="106"/>
    </location>
</feature>
<feature type="transmembrane region" description="Helical" evidence="7">
    <location>
        <begin position="145"/>
        <end position="169"/>
    </location>
</feature>
<feature type="transmembrane region" description="Helical" evidence="7">
    <location>
        <begin position="254"/>
        <end position="277"/>
    </location>
</feature>
<dbReference type="RefSeq" id="WP_073388330.1">
    <property type="nucleotide sequence ID" value="NZ_FQVU01000002.1"/>
</dbReference>
<keyword evidence="5 7" id="KW-1133">Transmembrane helix</keyword>
<evidence type="ECO:0000256" key="6">
    <source>
        <dbReference type="ARBA" id="ARBA00023136"/>
    </source>
</evidence>
<organism evidence="9 10">
    <name type="scientific">Jatrophihabitans endophyticus</name>
    <dbReference type="NCBI Taxonomy" id="1206085"/>
    <lineage>
        <taxon>Bacteria</taxon>
        <taxon>Bacillati</taxon>
        <taxon>Actinomycetota</taxon>
        <taxon>Actinomycetes</taxon>
        <taxon>Jatrophihabitantales</taxon>
        <taxon>Jatrophihabitantaceae</taxon>
        <taxon>Jatrophihabitans</taxon>
    </lineage>
</organism>
<dbReference type="InterPro" id="IPR050171">
    <property type="entry name" value="MFS_Transporters"/>
</dbReference>
<dbReference type="Proteomes" id="UP000186132">
    <property type="component" value="Unassembled WGS sequence"/>
</dbReference>
<evidence type="ECO:0000259" key="8">
    <source>
        <dbReference type="PROSITE" id="PS50850"/>
    </source>
</evidence>
<evidence type="ECO:0000256" key="1">
    <source>
        <dbReference type="ARBA" id="ARBA00004651"/>
    </source>
</evidence>
<gene>
    <name evidence="9" type="ORF">SAMN05443575_1591</name>
</gene>
<keyword evidence="10" id="KW-1185">Reference proteome</keyword>
<evidence type="ECO:0000256" key="2">
    <source>
        <dbReference type="ARBA" id="ARBA00022448"/>
    </source>
</evidence>
<evidence type="ECO:0000256" key="3">
    <source>
        <dbReference type="ARBA" id="ARBA00022475"/>
    </source>
</evidence>
<evidence type="ECO:0000313" key="10">
    <source>
        <dbReference type="Proteomes" id="UP000186132"/>
    </source>
</evidence>
<dbReference type="InterPro" id="IPR036259">
    <property type="entry name" value="MFS_trans_sf"/>
</dbReference>
<feature type="transmembrane region" description="Helical" evidence="7">
    <location>
        <begin position="52"/>
        <end position="77"/>
    </location>
</feature>
<evidence type="ECO:0000313" key="9">
    <source>
        <dbReference type="EMBL" id="SHG17861.1"/>
    </source>
</evidence>